<sequence length="241" mass="25669">MPPKAERKRKVLVTGGTEDADQMFAPSPKRAQRGSVSNFFGKIGKDLTVAHATRGSRANLSEAKREISGKASEVIDWIARLEKGAGTSDDGEALAQAVSEITRPVESSGSGSGIYEKARDCIATLERAVAQHEALSKDGHGAQKPAGLRWAQDAKDLAELEGKAMAISLRTLNGSVLAGTHGMDLDLAPPREEGDDIEMMAWEMLAEGRPKGVGDTWGGAMRDVMRALSEVVKLLPKSDGY</sequence>
<gene>
    <name evidence="2" type="ORF">ESCO_001914</name>
</gene>
<proteinExistence type="predicted"/>
<name>A0A0M8N7Z2_ESCWE</name>
<keyword evidence="3" id="KW-1185">Reference proteome</keyword>
<dbReference type="Proteomes" id="UP000053831">
    <property type="component" value="Unassembled WGS sequence"/>
</dbReference>
<feature type="region of interest" description="Disordered" evidence="1">
    <location>
        <begin position="1"/>
        <end position="36"/>
    </location>
</feature>
<dbReference type="EMBL" id="LGSR01000006">
    <property type="protein sequence ID" value="KOS22584.1"/>
    <property type="molecule type" value="Genomic_DNA"/>
</dbReference>
<feature type="compositionally biased region" description="Basic residues" evidence="1">
    <location>
        <begin position="1"/>
        <end position="11"/>
    </location>
</feature>
<dbReference type="AlphaFoldDB" id="A0A0M8N7Z2"/>
<reference evidence="2 3" key="1">
    <citation type="submission" date="2015-07" db="EMBL/GenBank/DDBJ databases">
        <title>The genome of the fungus Escovopsis weberi, a specialized disease agent of ant agriculture.</title>
        <authorList>
            <person name="de Man T.J."/>
            <person name="Stajich J.E."/>
            <person name="Kubicek C.P."/>
            <person name="Chenthamara K."/>
            <person name="Atanasova L."/>
            <person name="Druzhinina I.S."/>
            <person name="Birnbaum S."/>
            <person name="Barribeau S.M."/>
            <person name="Teiling C."/>
            <person name="Suen G."/>
            <person name="Currie C."/>
            <person name="Gerardo N.M."/>
        </authorList>
    </citation>
    <scope>NUCLEOTIDE SEQUENCE [LARGE SCALE GENOMIC DNA]</scope>
</reference>
<dbReference type="OrthoDB" id="3598799at2759"/>
<organism evidence="2 3">
    <name type="scientific">Escovopsis weberi</name>
    <dbReference type="NCBI Taxonomy" id="150374"/>
    <lineage>
        <taxon>Eukaryota</taxon>
        <taxon>Fungi</taxon>
        <taxon>Dikarya</taxon>
        <taxon>Ascomycota</taxon>
        <taxon>Pezizomycotina</taxon>
        <taxon>Sordariomycetes</taxon>
        <taxon>Hypocreomycetidae</taxon>
        <taxon>Hypocreales</taxon>
        <taxon>Hypocreaceae</taxon>
        <taxon>Escovopsis</taxon>
    </lineage>
</organism>
<evidence type="ECO:0000256" key="1">
    <source>
        <dbReference type="SAM" id="MobiDB-lite"/>
    </source>
</evidence>
<evidence type="ECO:0000313" key="2">
    <source>
        <dbReference type="EMBL" id="KOS22584.1"/>
    </source>
</evidence>
<protein>
    <submittedName>
        <fullName evidence="2">Uncharacterized protein</fullName>
    </submittedName>
</protein>
<accession>A0A0M8N7Z2</accession>
<evidence type="ECO:0000313" key="3">
    <source>
        <dbReference type="Proteomes" id="UP000053831"/>
    </source>
</evidence>
<comment type="caution">
    <text evidence="2">The sequence shown here is derived from an EMBL/GenBank/DDBJ whole genome shotgun (WGS) entry which is preliminary data.</text>
</comment>
<dbReference type="STRING" id="150374.A0A0M8N7Z2"/>